<dbReference type="OrthoDB" id="244550at2"/>
<dbReference type="InParanoid" id="A0A517SEH7"/>
<dbReference type="KEGG" id="ccos:Pan44_25660"/>
<dbReference type="PROSITE" id="PS00662">
    <property type="entry name" value="T2SP_E"/>
    <property type="match status" value="1"/>
</dbReference>
<dbReference type="FunFam" id="3.30.450.90:FF:000001">
    <property type="entry name" value="Type II secretion system ATPase GspE"/>
    <property type="match status" value="1"/>
</dbReference>
<dbReference type="SUPFAM" id="SSF52540">
    <property type="entry name" value="P-loop containing nucleoside triphosphate hydrolases"/>
    <property type="match status" value="1"/>
</dbReference>
<dbReference type="CDD" id="cd01129">
    <property type="entry name" value="PulE-GspE-like"/>
    <property type="match status" value="1"/>
</dbReference>
<keyword evidence="3" id="KW-0067">ATP-binding</keyword>
<dbReference type="InterPro" id="IPR027417">
    <property type="entry name" value="P-loop_NTPase"/>
</dbReference>
<dbReference type="Gene3D" id="3.30.300.160">
    <property type="entry name" value="Type II secretion system, protein E, N-terminal domain"/>
    <property type="match status" value="1"/>
</dbReference>
<dbReference type="Gene3D" id="3.40.50.300">
    <property type="entry name" value="P-loop containing nucleotide triphosphate hydrolases"/>
    <property type="match status" value="1"/>
</dbReference>
<gene>
    <name evidence="5" type="primary">gspE_2</name>
    <name evidence="5" type="ORF">Pan44_25660</name>
</gene>
<organism evidence="5 6">
    <name type="scientific">Caulifigura coniformis</name>
    <dbReference type="NCBI Taxonomy" id="2527983"/>
    <lineage>
        <taxon>Bacteria</taxon>
        <taxon>Pseudomonadati</taxon>
        <taxon>Planctomycetota</taxon>
        <taxon>Planctomycetia</taxon>
        <taxon>Planctomycetales</taxon>
        <taxon>Planctomycetaceae</taxon>
        <taxon>Caulifigura</taxon>
    </lineage>
</organism>
<dbReference type="EMBL" id="CP036271">
    <property type="protein sequence ID" value="QDT54533.1"/>
    <property type="molecule type" value="Genomic_DNA"/>
</dbReference>
<evidence type="ECO:0000256" key="2">
    <source>
        <dbReference type="ARBA" id="ARBA00022741"/>
    </source>
</evidence>
<dbReference type="Gene3D" id="3.30.450.90">
    <property type="match status" value="1"/>
</dbReference>
<keyword evidence="2" id="KW-0547">Nucleotide-binding</keyword>
<evidence type="ECO:0000256" key="1">
    <source>
        <dbReference type="ARBA" id="ARBA00006611"/>
    </source>
</evidence>
<dbReference type="Pfam" id="PF05157">
    <property type="entry name" value="MshEN"/>
    <property type="match status" value="1"/>
</dbReference>
<dbReference type="PANTHER" id="PTHR30258">
    <property type="entry name" value="TYPE II SECRETION SYSTEM PROTEIN GSPE-RELATED"/>
    <property type="match status" value="1"/>
</dbReference>
<evidence type="ECO:0000313" key="6">
    <source>
        <dbReference type="Proteomes" id="UP000315700"/>
    </source>
</evidence>
<accession>A0A517SEH7</accession>
<dbReference type="SMART" id="SM00382">
    <property type="entry name" value="AAA"/>
    <property type="match status" value="1"/>
</dbReference>
<evidence type="ECO:0000313" key="5">
    <source>
        <dbReference type="EMBL" id="QDT54533.1"/>
    </source>
</evidence>
<dbReference type="FunCoup" id="A0A517SEH7">
    <property type="interactions" value="244"/>
</dbReference>
<protein>
    <submittedName>
        <fullName evidence="5">Type II secretion system protein E</fullName>
    </submittedName>
</protein>
<dbReference type="InterPro" id="IPR037257">
    <property type="entry name" value="T2SS_E_N_sf"/>
</dbReference>
<sequence length="559" mass="61103">MDIPSLLFDRGLATQEQISAARLEGAGKRIDQVLVAQGVVGEEAVLRAFAEELHMRFVPLKDAKPDPAAVALFPATAVFRHGVLPLERVNGHVTVATSDPFDFEALDELGSLANVRLDPVLSCRDEIMELIKQSLGVGGDTITQLVAQQAEEGIEFLDEIPAELGELAESAQAPSVIRLVNELLVEALDQRASDIHIEPAEKGLTVRYRVDGLLRVQPVPPEINQFSSAIVTRLKIMARLNIAEKRLPQDGRINLRVQGREIDVRMSIIPMIFGEGVVLRLLDKQRMVFNLTSVGMGPENAAKFHKLIELPHGIILCTGPTGSGKTTTLYSALNEINTPDTKIITVEDPVEYHMAGISQIQVHAKIGLTFAAGLRSILRHDPDVVLIGEIRDGETATSAIQASLTGHLVFSTLHTNDAPSSFTRLVDMGVEPYLVASTVEGILAQRLIRLLCKHCKKETGVDNDYLPADFPVKLERMYVPIGCRHCRESGYSGRSGVHELLVSDPEIRRLCAERASAGIIREYALTAGMITLRQSGYQKVIEGKTTLDEVVRLTRGDVA</sequence>
<evidence type="ECO:0000256" key="3">
    <source>
        <dbReference type="ARBA" id="ARBA00022840"/>
    </source>
</evidence>
<dbReference type="FunFam" id="3.40.50.300:FF:000398">
    <property type="entry name" value="Type IV pilus assembly ATPase PilB"/>
    <property type="match status" value="1"/>
</dbReference>
<evidence type="ECO:0000259" key="4">
    <source>
        <dbReference type="PROSITE" id="PS00662"/>
    </source>
</evidence>
<dbReference type="AlphaFoldDB" id="A0A517SEH7"/>
<dbReference type="RefSeq" id="WP_145030383.1">
    <property type="nucleotide sequence ID" value="NZ_CP036271.1"/>
</dbReference>
<comment type="similarity">
    <text evidence="1">Belongs to the GSP E family.</text>
</comment>
<feature type="domain" description="Bacterial type II secretion system protein E" evidence="4">
    <location>
        <begin position="378"/>
        <end position="392"/>
    </location>
</feature>
<dbReference type="PANTHER" id="PTHR30258:SF2">
    <property type="entry name" value="COMG OPERON PROTEIN 1"/>
    <property type="match status" value="1"/>
</dbReference>
<dbReference type="SUPFAM" id="SSF160246">
    <property type="entry name" value="EspE N-terminal domain-like"/>
    <property type="match status" value="1"/>
</dbReference>
<dbReference type="InterPro" id="IPR007831">
    <property type="entry name" value="T2SS_GspE_N"/>
</dbReference>
<keyword evidence="6" id="KW-1185">Reference proteome</keyword>
<name>A0A517SEH7_9PLAN</name>
<proteinExistence type="inferred from homology"/>
<dbReference type="Pfam" id="PF00437">
    <property type="entry name" value="T2SSE"/>
    <property type="match status" value="1"/>
</dbReference>
<dbReference type="GO" id="GO:0016887">
    <property type="term" value="F:ATP hydrolysis activity"/>
    <property type="evidence" value="ECO:0007669"/>
    <property type="project" value="TreeGrafter"/>
</dbReference>
<dbReference type="GO" id="GO:0005886">
    <property type="term" value="C:plasma membrane"/>
    <property type="evidence" value="ECO:0007669"/>
    <property type="project" value="TreeGrafter"/>
</dbReference>
<dbReference type="Proteomes" id="UP000315700">
    <property type="component" value="Chromosome"/>
</dbReference>
<dbReference type="GO" id="GO:0005524">
    <property type="term" value="F:ATP binding"/>
    <property type="evidence" value="ECO:0007669"/>
    <property type="project" value="UniProtKB-KW"/>
</dbReference>
<dbReference type="InterPro" id="IPR003593">
    <property type="entry name" value="AAA+_ATPase"/>
</dbReference>
<dbReference type="InterPro" id="IPR001482">
    <property type="entry name" value="T2SS/T4SS_dom"/>
</dbReference>
<reference evidence="5 6" key="1">
    <citation type="submission" date="2019-02" db="EMBL/GenBank/DDBJ databases">
        <title>Deep-cultivation of Planctomycetes and their phenomic and genomic characterization uncovers novel biology.</title>
        <authorList>
            <person name="Wiegand S."/>
            <person name="Jogler M."/>
            <person name="Boedeker C."/>
            <person name="Pinto D."/>
            <person name="Vollmers J."/>
            <person name="Rivas-Marin E."/>
            <person name="Kohn T."/>
            <person name="Peeters S.H."/>
            <person name="Heuer A."/>
            <person name="Rast P."/>
            <person name="Oberbeckmann S."/>
            <person name="Bunk B."/>
            <person name="Jeske O."/>
            <person name="Meyerdierks A."/>
            <person name="Storesund J.E."/>
            <person name="Kallscheuer N."/>
            <person name="Luecker S."/>
            <person name="Lage O.M."/>
            <person name="Pohl T."/>
            <person name="Merkel B.J."/>
            <person name="Hornburger P."/>
            <person name="Mueller R.-W."/>
            <person name="Bruemmer F."/>
            <person name="Labrenz M."/>
            <person name="Spormann A.M."/>
            <person name="Op den Camp H."/>
            <person name="Overmann J."/>
            <person name="Amann R."/>
            <person name="Jetten M.S.M."/>
            <person name="Mascher T."/>
            <person name="Medema M.H."/>
            <person name="Devos D.P."/>
            <person name="Kaster A.-K."/>
            <person name="Ovreas L."/>
            <person name="Rohde M."/>
            <person name="Galperin M.Y."/>
            <person name="Jogler C."/>
        </authorList>
    </citation>
    <scope>NUCLEOTIDE SEQUENCE [LARGE SCALE GENOMIC DNA]</scope>
    <source>
        <strain evidence="5 6">Pan44</strain>
    </source>
</reference>